<protein>
    <submittedName>
        <fullName evidence="1">Uncharacterized protein</fullName>
    </submittedName>
</protein>
<proteinExistence type="predicted"/>
<evidence type="ECO:0000313" key="1">
    <source>
        <dbReference type="EMBL" id="GIM29239.1"/>
    </source>
</evidence>
<accession>A0A919S0N1</accession>
<sequence>MGPSLLLTINAVGVSEFEQIEVTGKYRKETFVLHKEDINDDLLLVLESNGTVNLYKKNNDSKFLVKEVTEISIRN</sequence>
<dbReference type="AlphaFoldDB" id="A0A919S0N1"/>
<dbReference type="Proteomes" id="UP000679179">
    <property type="component" value="Unassembled WGS sequence"/>
</dbReference>
<comment type="caution">
    <text evidence="1">The sequence shown here is derived from an EMBL/GenBank/DDBJ whole genome shotgun (WGS) entry which is preliminary data.</text>
</comment>
<organism evidence="1 2">
    <name type="scientific">Clostridium polyendosporum</name>
    <dbReference type="NCBI Taxonomy" id="69208"/>
    <lineage>
        <taxon>Bacteria</taxon>
        <taxon>Bacillati</taxon>
        <taxon>Bacillota</taxon>
        <taxon>Clostridia</taxon>
        <taxon>Eubacteriales</taxon>
        <taxon>Clostridiaceae</taxon>
        <taxon>Clostridium</taxon>
    </lineage>
</organism>
<evidence type="ECO:0000313" key="2">
    <source>
        <dbReference type="Proteomes" id="UP000679179"/>
    </source>
</evidence>
<dbReference type="EMBL" id="BOPZ01000015">
    <property type="protein sequence ID" value="GIM29239.1"/>
    <property type="molecule type" value="Genomic_DNA"/>
</dbReference>
<name>A0A919S0N1_9CLOT</name>
<keyword evidence="2" id="KW-1185">Reference proteome</keyword>
<reference evidence="1" key="1">
    <citation type="submission" date="2021-03" db="EMBL/GenBank/DDBJ databases">
        <title>Taxonomic study of Clostridium polyendosporum from meadow-gley soil under rice.</title>
        <authorList>
            <person name="Kobayashi H."/>
            <person name="Tanizawa Y."/>
            <person name="Yagura M."/>
        </authorList>
    </citation>
    <scope>NUCLEOTIDE SEQUENCE</scope>
    <source>
        <strain evidence="1">JCM 30710</strain>
    </source>
</reference>
<gene>
    <name evidence="1" type="ORF">CPJCM30710_19050</name>
</gene>